<dbReference type="InterPro" id="IPR011659">
    <property type="entry name" value="WD40"/>
</dbReference>
<keyword evidence="2" id="KW-0720">Serine protease</keyword>
<dbReference type="Pfam" id="PF07676">
    <property type="entry name" value="PD40"/>
    <property type="match status" value="1"/>
</dbReference>
<evidence type="ECO:0000256" key="2">
    <source>
        <dbReference type="ARBA" id="ARBA00022825"/>
    </source>
</evidence>
<feature type="domain" description="Peptidase S9 prolyl oligopeptidase catalytic" evidence="3">
    <location>
        <begin position="453"/>
        <end position="659"/>
    </location>
</feature>
<dbReference type="Proteomes" id="UP000593758">
    <property type="component" value="Chromosome"/>
</dbReference>
<evidence type="ECO:0000313" key="4">
    <source>
        <dbReference type="EMBL" id="QOR71454.1"/>
    </source>
</evidence>
<dbReference type="InterPro" id="IPR029058">
    <property type="entry name" value="AB_hydrolase_fold"/>
</dbReference>
<dbReference type="SUPFAM" id="SSF53474">
    <property type="entry name" value="alpha/beta-Hydrolases"/>
    <property type="match status" value="1"/>
</dbReference>
<organism evidence="4 5">
    <name type="scientific">Ruania alkalisoli</name>
    <dbReference type="NCBI Taxonomy" id="2779775"/>
    <lineage>
        <taxon>Bacteria</taxon>
        <taxon>Bacillati</taxon>
        <taxon>Actinomycetota</taxon>
        <taxon>Actinomycetes</taxon>
        <taxon>Micrococcales</taxon>
        <taxon>Ruaniaceae</taxon>
        <taxon>Ruania</taxon>
    </lineage>
</organism>
<protein>
    <submittedName>
        <fullName evidence="4">S9 family peptidase</fullName>
    </submittedName>
</protein>
<dbReference type="GO" id="GO:0006508">
    <property type="term" value="P:proteolysis"/>
    <property type="evidence" value="ECO:0007669"/>
    <property type="project" value="InterPro"/>
</dbReference>
<dbReference type="KEGG" id="halt:IM660_03930"/>
<keyword evidence="5" id="KW-1185">Reference proteome</keyword>
<keyword evidence="1" id="KW-0378">Hydrolase</keyword>
<evidence type="ECO:0000256" key="1">
    <source>
        <dbReference type="ARBA" id="ARBA00022801"/>
    </source>
</evidence>
<evidence type="ECO:0000259" key="3">
    <source>
        <dbReference type="Pfam" id="PF00326"/>
    </source>
</evidence>
<dbReference type="Pfam" id="PF00326">
    <property type="entry name" value="Peptidase_S9"/>
    <property type="match status" value="1"/>
</dbReference>
<dbReference type="Gene3D" id="3.40.50.1820">
    <property type="entry name" value="alpha/beta hydrolase"/>
    <property type="match status" value="1"/>
</dbReference>
<sequence length="662" mass="70912">MRPEHLSLFRQPGTPAAHPSGTWAVVAIARPDTEADTYPSALWRLSLDSSELRPFTHGPGDSEPVFSPDGRWLAFIRAVSGGKPQVALMPAGGGEPRILTAHPAGVSGRLVFSPDSTRLAYTARVPEEGRYGTADGVGSDAEAPRHITRLTYRTDGLGYYADRPQQLFLARIPSSRSPLLDPLADPPLTTDDGQSAHAAAGVEVTQVTTEPYDHGTPVWTPDGAGLLTIRSAPDAIAGDLLHHRAEAESQATVLDVGSHVPGAVTFDAAGRLWLLLTDQGPDRMDFIGRSPALYRAALDGTTLSGLTRLTDPHTLTLTGVLEPAGDGVFLVGAERGAAPVLRSDGDTVVAVLDGQVEARAVAAMPDGAALVAAGSPDSVADLWHVPAVAEPRRVTDLSARLRREAGAVEPVELIASGDDGYPVHGWVSLPEGDGPYPVLLLIHGGPAAQYTPTFFDEVQVYTQAGYAVVFCNPRGSIGYGQDHVRAIIGAWGDRDAADVLAFLDAALAAHPRLDAERVGVLGGSYGGYMTAWLTTQTRRFVAAIVERGFLDPVSFVGSADIGWFFSHAYLGTDPEQIAAQSPMAHVDRVRTPTLVIHSEQDWRCPVEQGQRWYTELRLRDVEAELLLFPGEGHELSRSGRPRHRVARFEHILRWLAKYLPVA</sequence>
<dbReference type="PANTHER" id="PTHR42776">
    <property type="entry name" value="SERINE PEPTIDASE S9 FAMILY MEMBER"/>
    <property type="match status" value="1"/>
</dbReference>
<dbReference type="GO" id="GO:0004252">
    <property type="term" value="F:serine-type endopeptidase activity"/>
    <property type="evidence" value="ECO:0007669"/>
    <property type="project" value="TreeGrafter"/>
</dbReference>
<dbReference type="RefSeq" id="WP_193498115.1">
    <property type="nucleotide sequence ID" value="NZ_CP063169.1"/>
</dbReference>
<keyword evidence="2" id="KW-0645">Protease</keyword>
<dbReference type="AlphaFoldDB" id="A0A7M1SWX9"/>
<accession>A0A7M1SWX9</accession>
<reference evidence="4 5" key="1">
    <citation type="submission" date="2020-10" db="EMBL/GenBank/DDBJ databases">
        <title>Haloactinobacterium sp. RN3S43, a bacterium isolated from saline soil.</title>
        <authorList>
            <person name="Sun J.-Q."/>
        </authorList>
    </citation>
    <scope>NUCLEOTIDE SEQUENCE [LARGE SCALE GENOMIC DNA]</scope>
    <source>
        <strain evidence="4 5">RN3S43</strain>
    </source>
</reference>
<gene>
    <name evidence="4" type="ORF">IM660_03930</name>
</gene>
<name>A0A7M1SWX9_9MICO</name>
<dbReference type="SUPFAM" id="SSF82171">
    <property type="entry name" value="DPP6 N-terminal domain-like"/>
    <property type="match status" value="1"/>
</dbReference>
<evidence type="ECO:0000313" key="5">
    <source>
        <dbReference type="Proteomes" id="UP000593758"/>
    </source>
</evidence>
<proteinExistence type="predicted"/>
<dbReference type="InterPro" id="IPR011042">
    <property type="entry name" value="6-blade_b-propeller_TolB-like"/>
</dbReference>
<dbReference type="EMBL" id="CP063169">
    <property type="protein sequence ID" value="QOR71454.1"/>
    <property type="molecule type" value="Genomic_DNA"/>
</dbReference>
<dbReference type="InterPro" id="IPR001375">
    <property type="entry name" value="Peptidase_S9_cat"/>
</dbReference>
<dbReference type="PANTHER" id="PTHR42776:SF27">
    <property type="entry name" value="DIPEPTIDYL PEPTIDASE FAMILY MEMBER 6"/>
    <property type="match status" value="1"/>
</dbReference>
<dbReference type="Gene3D" id="2.120.10.30">
    <property type="entry name" value="TolB, C-terminal domain"/>
    <property type="match status" value="1"/>
</dbReference>